<dbReference type="Gene3D" id="3.90.180.10">
    <property type="entry name" value="Medium-chain alcohol dehydrogenases, catalytic domain"/>
    <property type="match status" value="1"/>
</dbReference>
<dbReference type="EMBL" id="MU007009">
    <property type="protein sequence ID" value="KAF2436726.1"/>
    <property type="molecule type" value="Genomic_DNA"/>
</dbReference>
<evidence type="ECO:0000313" key="2">
    <source>
        <dbReference type="EMBL" id="KAF2436726.1"/>
    </source>
</evidence>
<keyword evidence="3" id="KW-1185">Reference proteome</keyword>
<dbReference type="SUPFAM" id="SSF50129">
    <property type="entry name" value="GroES-like"/>
    <property type="match status" value="1"/>
</dbReference>
<dbReference type="InterPro" id="IPR036291">
    <property type="entry name" value="NAD(P)-bd_dom_sf"/>
</dbReference>
<dbReference type="Proteomes" id="UP000800235">
    <property type="component" value="Unassembled WGS sequence"/>
</dbReference>
<dbReference type="InterPro" id="IPR013154">
    <property type="entry name" value="ADH-like_N"/>
</dbReference>
<dbReference type="Gene3D" id="3.40.50.720">
    <property type="entry name" value="NAD(P)-binding Rossmann-like Domain"/>
    <property type="match status" value="1"/>
</dbReference>
<evidence type="ECO:0000259" key="1">
    <source>
        <dbReference type="SMART" id="SM00829"/>
    </source>
</evidence>
<dbReference type="OrthoDB" id="10257049at2759"/>
<dbReference type="Pfam" id="PF08240">
    <property type="entry name" value="ADH_N"/>
    <property type="match status" value="1"/>
</dbReference>
<dbReference type="CDD" id="cd08241">
    <property type="entry name" value="QOR1"/>
    <property type="match status" value="1"/>
</dbReference>
<dbReference type="AlphaFoldDB" id="A0A9P4P3H0"/>
<dbReference type="GO" id="GO:0016491">
    <property type="term" value="F:oxidoreductase activity"/>
    <property type="evidence" value="ECO:0007669"/>
    <property type="project" value="InterPro"/>
</dbReference>
<accession>A0A9P4P3H0</accession>
<protein>
    <submittedName>
        <fullName evidence="2">Quinone oxidoreductase</fullName>
    </submittedName>
</protein>
<dbReference type="InterPro" id="IPR013149">
    <property type="entry name" value="ADH-like_C"/>
</dbReference>
<sequence>MTFPSTQKAIHIPAFVDVITTAKTLTKNTCTYKHAHKQNHADLQVSALPFPKTTPSTLLIRVTHISPTHVDLLYAKGLHQNNRRHAKPPFTLGMDFAGIVVKVPTATPHSNNTDFKINDKVYGSAFGAFAQFIALDSKSAGGVRRLPRGLSMRDACSIGASGATGLGSWLRAGGVKKGSWVLVTGATGGLGVMAVQIAKAMGGRVIALVGKEKQKTDMLKSIGAEVCVRYDQPGWEDQVKEATDGGEGVDIVYDSVGMIESGLKCCAYGGQVVVVGFAGRGGDIEKVRANRVLLKSAAVLGYRFGEHGRRDPEAVARIWRDFDGMVADGSIKAVVYNVKYTGLDDVSRAMLDLAERKVWGRAVITVADEDEILRDRSKL</sequence>
<feature type="domain" description="Enoyl reductase (ER)" evidence="1">
    <location>
        <begin position="38"/>
        <end position="364"/>
    </location>
</feature>
<evidence type="ECO:0000313" key="3">
    <source>
        <dbReference type="Proteomes" id="UP000800235"/>
    </source>
</evidence>
<comment type="caution">
    <text evidence="2">The sequence shown here is derived from an EMBL/GenBank/DDBJ whole genome shotgun (WGS) entry which is preliminary data.</text>
</comment>
<gene>
    <name evidence="2" type="ORF">EJ08DRAFT_1021</name>
</gene>
<name>A0A9P4P3H0_9PEZI</name>
<dbReference type="SMART" id="SM00829">
    <property type="entry name" value="PKS_ER"/>
    <property type="match status" value="1"/>
</dbReference>
<proteinExistence type="predicted"/>
<organism evidence="2 3">
    <name type="scientific">Tothia fuscella</name>
    <dbReference type="NCBI Taxonomy" id="1048955"/>
    <lineage>
        <taxon>Eukaryota</taxon>
        <taxon>Fungi</taxon>
        <taxon>Dikarya</taxon>
        <taxon>Ascomycota</taxon>
        <taxon>Pezizomycotina</taxon>
        <taxon>Dothideomycetes</taxon>
        <taxon>Pleosporomycetidae</taxon>
        <taxon>Venturiales</taxon>
        <taxon>Cylindrosympodiaceae</taxon>
        <taxon>Tothia</taxon>
    </lineage>
</organism>
<dbReference type="SUPFAM" id="SSF51735">
    <property type="entry name" value="NAD(P)-binding Rossmann-fold domains"/>
    <property type="match status" value="1"/>
</dbReference>
<dbReference type="PANTHER" id="PTHR43677">
    <property type="entry name" value="SHORT-CHAIN DEHYDROGENASE/REDUCTASE"/>
    <property type="match status" value="1"/>
</dbReference>
<dbReference type="PANTHER" id="PTHR43677:SF4">
    <property type="entry name" value="QUINONE OXIDOREDUCTASE-LIKE PROTEIN 2"/>
    <property type="match status" value="1"/>
</dbReference>
<dbReference type="Pfam" id="PF00107">
    <property type="entry name" value="ADH_zinc_N"/>
    <property type="match status" value="1"/>
</dbReference>
<dbReference type="InterPro" id="IPR011032">
    <property type="entry name" value="GroES-like_sf"/>
</dbReference>
<reference evidence="2" key="1">
    <citation type="journal article" date="2020" name="Stud. Mycol.">
        <title>101 Dothideomycetes genomes: a test case for predicting lifestyles and emergence of pathogens.</title>
        <authorList>
            <person name="Haridas S."/>
            <person name="Albert R."/>
            <person name="Binder M."/>
            <person name="Bloem J."/>
            <person name="Labutti K."/>
            <person name="Salamov A."/>
            <person name="Andreopoulos B."/>
            <person name="Baker S."/>
            <person name="Barry K."/>
            <person name="Bills G."/>
            <person name="Bluhm B."/>
            <person name="Cannon C."/>
            <person name="Castanera R."/>
            <person name="Culley D."/>
            <person name="Daum C."/>
            <person name="Ezra D."/>
            <person name="Gonzalez J."/>
            <person name="Henrissat B."/>
            <person name="Kuo A."/>
            <person name="Liang C."/>
            <person name="Lipzen A."/>
            <person name="Lutzoni F."/>
            <person name="Magnuson J."/>
            <person name="Mondo S."/>
            <person name="Nolan M."/>
            <person name="Ohm R."/>
            <person name="Pangilinan J."/>
            <person name="Park H.-J."/>
            <person name="Ramirez L."/>
            <person name="Alfaro M."/>
            <person name="Sun H."/>
            <person name="Tritt A."/>
            <person name="Yoshinaga Y."/>
            <person name="Zwiers L.-H."/>
            <person name="Turgeon B."/>
            <person name="Goodwin S."/>
            <person name="Spatafora J."/>
            <person name="Crous P."/>
            <person name="Grigoriev I."/>
        </authorList>
    </citation>
    <scope>NUCLEOTIDE SEQUENCE</scope>
    <source>
        <strain evidence="2">CBS 130266</strain>
    </source>
</reference>
<dbReference type="InterPro" id="IPR051397">
    <property type="entry name" value="Zn-ADH-like_protein"/>
</dbReference>
<dbReference type="InterPro" id="IPR020843">
    <property type="entry name" value="ER"/>
</dbReference>
<dbReference type="GO" id="GO:0005739">
    <property type="term" value="C:mitochondrion"/>
    <property type="evidence" value="ECO:0007669"/>
    <property type="project" value="TreeGrafter"/>
</dbReference>